<gene>
    <name evidence="1" type="ORF">I4F81_012650</name>
</gene>
<comment type="caution">
    <text evidence="1">The sequence shown here is derived from an EMBL/GenBank/DDBJ whole genome shotgun (WGS) entry which is preliminary data.</text>
</comment>
<dbReference type="Proteomes" id="UP000798662">
    <property type="component" value="Chromosome 3"/>
</dbReference>
<evidence type="ECO:0000313" key="2">
    <source>
        <dbReference type="Proteomes" id="UP000798662"/>
    </source>
</evidence>
<protein>
    <submittedName>
        <fullName evidence="1">Uncharacterized protein</fullName>
    </submittedName>
</protein>
<organism evidence="1 2">
    <name type="scientific">Pyropia yezoensis</name>
    <name type="common">Susabi-nori</name>
    <name type="synonym">Porphyra yezoensis</name>
    <dbReference type="NCBI Taxonomy" id="2788"/>
    <lineage>
        <taxon>Eukaryota</taxon>
        <taxon>Rhodophyta</taxon>
        <taxon>Bangiophyceae</taxon>
        <taxon>Bangiales</taxon>
        <taxon>Bangiaceae</taxon>
        <taxon>Pyropia</taxon>
    </lineage>
</organism>
<evidence type="ECO:0000313" key="1">
    <source>
        <dbReference type="EMBL" id="KAK1870188.1"/>
    </source>
</evidence>
<keyword evidence="2" id="KW-1185">Reference proteome</keyword>
<accession>A0ACC3CJ98</accession>
<sequence length="135" mass="13144">MATPGGHRALAAAFPAVTTLVIVTADDVAAGSLAAWAPPPTVRVLTVTFCYASDAAGLLAGLAAAAVAAAAVSNQQADSGGTFTATSSLNGLTIRSAEALTAAAAPHVAALVAAGLCSLRLANERSPLDRTGTEM</sequence>
<name>A0ACC3CJ98_PYRYE</name>
<proteinExistence type="predicted"/>
<reference evidence="1" key="1">
    <citation type="submission" date="2019-11" db="EMBL/GenBank/DDBJ databases">
        <title>Nori genome reveals adaptations in red seaweeds to the harsh intertidal environment.</title>
        <authorList>
            <person name="Wang D."/>
            <person name="Mao Y."/>
        </authorList>
    </citation>
    <scope>NUCLEOTIDE SEQUENCE</scope>
    <source>
        <tissue evidence="1">Gametophyte</tissue>
    </source>
</reference>
<dbReference type="EMBL" id="CM020620">
    <property type="protein sequence ID" value="KAK1870188.1"/>
    <property type="molecule type" value="Genomic_DNA"/>
</dbReference>